<evidence type="ECO:0000313" key="2">
    <source>
        <dbReference type="EMBL" id="MDI4669513.1"/>
    </source>
</evidence>
<reference evidence="2 3" key="1">
    <citation type="submission" date="2022-02" db="EMBL/GenBank/DDBJ databases">
        <title>Genome analysis of Beneficial Microorganisms for Coral consortium from Pocillopora damicornis.</title>
        <authorList>
            <person name="Rosado P.M."/>
            <person name="Cardoso P.M."/>
            <person name="Rosado J.G."/>
            <person name="Schultz J."/>
            <person name="Rocha U."/>
            <person name="Costa T.K."/>
            <person name="Peixoto R.S."/>
        </authorList>
    </citation>
    <scope>NUCLEOTIDE SEQUENCE [LARGE SCALE GENOMIC DNA]</scope>
    <source>
        <strain evidence="2 3">BMC5</strain>
    </source>
</reference>
<dbReference type="Proteomes" id="UP001156974">
    <property type="component" value="Unassembled WGS sequence"/>
</dbReference>
<proteinExistence type="predicted"/>
<feature type="transmembrane region" description="Helical" evidence="1">
    <location>
        <begin position="6"/>
        <end position="21"/>
    </location>
</feature>
<accession>A0ABT6U060</accession>
<dbReference type="EMBL" id="JAKUMG010000004">
    <property type="protein sequence ID" value="MDI4669513.1"/>
    <property type="molecule type" value="Genomic_DNA"/>
</dbReference>
<gene>
    <name evidence="2" type="ORF">MKZ47_10440</name>
</gene>
<organism evidence="2 3">
    <name type="scientific">Pseudoalteromonas shioyasakiensis</name>
    <dbReference type="NCBI Taxonomy" id="1190813"/>
    <lineage>
        <taxon>Bacteria</taxon>
        <taxon>Pseudomonadati</taxon>
        <taxon>Pseudomonadota</taxon>
        <taxon>Gammaproteobacteria</taxon>
        <taxon>Alteromonadales</taxon>
        <taxon>Pseudoalteromonadaceae</taxon>
        <taxon>Pseudoalteromonas</taxon>
    </lineage>
</organism>
<feature type="transmembrane region" description="Helical" evidence="1">
    <location>
        <begin position="84"/>
        <end position="106"/>
    </location>
</feature>
<evidence type="ECO:0000313" key="3">
    <source>
        <dbReference type="Proteomes" id="UP001156974"/>
    </source>
</evidence>
<keyword evidence="1" id="KW-0812">Transmembrane</keyword>
<keyword evidence="1" id="KW-0472">Membrane</keyword>
<dbReference type="RefSeq" id="WP_175082316.1">
    <property type="nucleotide sequence ID" value="NZ_JAKUMG010000004.1"/>
</dbReference>
<comment type="caution">
    <text evidence="2">The sequence shown here is derived from an EMBL/GenBank/DDBJ whole genome shotgun (WGS) entry which is preliminary data.</text>
</comment>
<sequence>MYFILLIVFSAISLTWFFLRYKKLSIEANNYVKTNYTEQWQTYESQARLMKAKPNSIVFHSIKKGELSAINDNVLKSFKKKHQYLVALLCLSPLLSSYLSEFIVYLNK</sequence>
<evidence type="ECO:0000256" key="1">
    <source>
        <dbReference type="SAM" id="Phobius"/>
    </source>
</evidence>
<protein>
    <submittedName>
        <fullName evidence="2">Uncharacterized protein</fullName>
    </submittedName>
</protein>
<keyword evidence="1" id="KW-1133">Transmembrane helix</keyword>
<name>A0ABT6U060_9GAMM</name>
<keyword evidence="3" id="KW-1185">Reference proteome</keyword>